<dbReference type="EMBL" id="FLQU01000183">
    <property type="protein sequence ID" value="SBS81767.1"/>
    <property type="molecule type" value="Genomic_DNA"/>
</dbReference>
<dbReference type="Gene3D" id="3.40.30.10">
    <property type="entry name" value="Glutaredoxin"/>
    <property type="match status" value="1"/>
</dbReference>
<dbReference type="SUPFAM" id="SSF52833">
    <property type="entry name" value="Thioredoxin-like"/>
    <property type="match status" value="1"/>
</dbReference>
<dbReference type="Proteomes" id="UP000078560">
    <property type="component" value="Unassembled WGS sequence"/>
</dbReference>
<feature type="domain" description="Phosducin" evidence="2">
    <location>
        <begin position="60"/>
        <end position="210"/>
    </location>
</feature>
<proteinExistence type="inferred from homology"/>
<dbReference type="InterPro" id="IPR024253">
    <property type="entry name" value="Phosducin_thioredoxin-like_dom"/>
</dbReference>
<evidence type="ECO:0000313" key="4">
    <source>
        <dbReference type="Proteomes" id="UP000078560"/>
    </source>
</evidence>
<accession>A0A1A8VSH5</accession>
<evidence type="ECO:0000259" key="2">
    <source>
        <dbReference type="Pfam" id="PF02114"/>
    </source>
</evidence>
<evidence type="ECO:0000256" key="1">
    <source>
        <dbReference type="ARBA" id="ARBA00009686"/>
    </source>
</evidence>
<dbReference type="AlphaFoldDB" id="A0A1A8VSH5"/>
<sequence length="236" mass="27741">MIPKNKLTDICATLTLVILLNNAYMFLCEKAKEDFTKECAGERAQNQHHHEHANNEQYGHCSKKQKDATSSGLLTDENSDDEEIRKWREKRLMQLKKKQEMKKDGVYVDISEKEFIPTVCHFYDNNFKRCEILHSHLIKLANIHPCTKFIKVEAKNCLFFMNKLNIKILPSLCLFIDGVLTKTCTGFEDFGNKDEFKTKDLEMFLFKKKLISNMVNKIRYNVPQKKKKKIKILEKK</sequence>
<reference evidence="4" key="1">
    <citation type="submission" date="2016-05" db="EMBL/GenBank/DDBJ databases">
        <authorList>
            <person name="Naeem Raeece"/>
        </authorList>
    </citation>
    <scope>NUCLEOTIDE SEQUENCE [LARGE SCALE GENOMIC DNA]</scope>
</reference>
<comment type="similarity">
    <text evidence="1">Belongs to the phosducin family.</text>
</comment>
<gene>
    <name evidence="3" type="ORF">POVCU2_0011970</name>
</gene>
<evidence type="ECO:0000313" key="3">
    <source>
        <dbReference type="EMBL" id="SBS81767.1"/>
    </source>
</evidence>
<dbReference type="InterPro" id="IPR036249">
    <property type="entry name" value="Thioredoxin-like_sf"/>
</dbReference>
<protein>
    <submittedName>
        <fullName evidence="3">Phosducin-like protein, putative (PhLP2)</fullName>
    </submittedName>
</protein>
<dbReference type="Pfam" id="PF02114">
    <property type="entry name" value="Phosducin"/>
    <property type="match status" value="1"/>
</dbReference>
<organism evidence="3 4">
    <name type="scientific">Plasmodium ovale curtisi</name>
    <dbReference type="NCBI Taxonomy" id="864141"/>
    <lineage>
        <taxon>Eukaryota</taxon>
        <taxon>Sar</taxon>
        <taxon>Alveolata</taxon>
        <taxon>Apicomplexa</taxon>
        <taxon>Aconoidasida</taxon>
        <taxon>Haemosporida</taxon>
        <taxon>Plasmodiidae</taxon>
        <taxon>Plasmodium</taxon>
        <taxon>Plasmodium (Plasmodium)</taxon>
    </lineage>
</organism>
<name>A0A1A8VSH5_PLAOA</name>
<dbReference type="PANTHER" id="PTHR21148">
    <property type="entry name" value="THIOREDOXIN DOMAIN-CONTAINING PROTEIN 9"/>
    <property type="match status" value="1"/>
</dbReference>